<dbReference type="Pfam" id="PF12400">
    <property type="entry name" value="STIMATE"/>
    <property type="match status" value="1"/>
</dbReference>
<feature type="compositionally biased region" description="Polar residues" evidence="1">
    <location>
        <begin position="313"/>
        <end position="324"/>
    </location>
</feature>
<keyword evidence="4" id="KW-1185">Reference proteome</keyword>
<dbReference type="PANTHER" id="PTHR31735:SF1">
    <property type="entry name" value="VACUOLAR MEMBRANE PROTEIN YPL162C"/>
    <property type="match status" value="1"/>
</dbReference>
<dbReference type="OrthoDB" id="431202at2759"/>
<dbReference type="STRING" id="97359.A0A550CSZ2"/>
<reference evidence="3 4" key="1">
    <citation type="journal article" date="2019" name="New Phytol.">
        <title>Comparative genomics reveals unique wood-decay strategies and fruiting body development in the Schizophyllaceae.</title>
        <authorList>
            <person name="Almasi E."/>
            <person name="Sahu N."/>
            <person name="Krizsan K."/>
            <person name="Balint B."/>
            <person name="Kovacs G.M."/>
            <person name="Kiss B."/>
            <person name="Cseklye J."/>
            <person name="Drula E."/>
            <person name="Henrissat B."/>
            <person name="Nagy I."/>
            <person name="Chovatia M."/>
            <person name="Adam C."/>
            <person name="LaButti K."/>
            <person name="Lipzen A."/>
            <person name="Riley R."/>
            <person name="Grigoriev I.V."/>
            <person name="Nagy L.G."/>
        </authorList>
    </citation>
    <scope>NUCLEOTIDE SEQUENCE [LARGE SCALE GENOMIC DNA]</scope>
    <source>
        <strain evidence="3 4">NL-1724</strain>
    </source>
</reference>
<sequence>MSLEEGASADPYEDSPGGGFFEDYPDVDRHSCQLLGPTALVVQALMGVFVIASLLFKRYREKPRRPWRIWLFDVSKQVVGQMFVHGVNVLISGVVSHHTSANACVSYFLNILIDTTLGVGLLYLILQLLDELLTNKMQLQGFKSGIYGTPPRVSFWARQSAIYVLALTTMKLLVVGLLVLFPGIFNIGEWLLSWTWSDDGEEGFQVVFTMGLFPIIMNVLQFWLIDSIVKASEVTSPKLDEHDEHDHLDREPLFHASSDDEDDDDDTERPRHDIENPRIHSRSRSPARRSRSVHKDDASIRSASISDLKGTPPGTQVHGTQRQQCPPPPGA</sequence>
<organism evidence="3 4">
    <name type="scientific">Schizophyllum amplum</name>
    <dbReference type="NCBI Taxonomy" id="97359"/>
    <lineage>
        <taxon>Eukaryota</taxon>
        <taxon>Fungi</taxon>
        <taxon>Dikarya</taxon>
        <taxon>Basidiomycota</taxon>
        <taxon>Agaricomycotina</taxon>
        <taxon>Agaricomycetes</taxon>
        <taxon>Agaricomycetidae</taxon>
        <taxon>Agaricales</taxon>
        <taxon>Schizophyllaceae</taxon>
        <taxon>Schizophyllum</taxon>
    </lineage>
</organism>
<dbReference type="PANTHER" id="PTHR31735">
    <property type="entry name" value="VACUOLAR MEMBRANE PROTEIN YPL162C"/>
    <property type="match status" value="1"/>
</dbReference>
<keyword evidence="2" id="KW-0472">Membrane</keyword>
<evidence type="ECO:0000313" key="4">
    <source>
        <dbReference type="Proteomes" id="UP000320762"/>
    </source>
</evidence>
<feature type="transmembrane region" description="Helical" evidence="2">
    <location>
        <begin position="161"/>
        <end position="184"/>
    </location>
</feature>
<feature type="transmembrane region" description="Helical" evidence="2">
    <location>
        <begin position="77"/>
        <end position="95"/>
    </location>
</feature>
<feature type="transmembrane region" description="Helical" evidence="2">
    <location>
        <begin position="34"/>
        <end position="56"/>
    </location>
</feature>
<feature type="compositionally biased region" description="Basic residues" evidence="1">
    <location>
        <begin position="279"/>
        <end position="292"/>
    </location>
</feature>
<feature type="region of interest" description="Disordered" evidence="1">
    <location>
        <begin position="240"/>
        <end position="331"/>
    </location>
</feature>
<keyword evidence="2" id="KW-1133">Transmembrane helix</keyword>
<evidence type="ECO:0000256" key="2">
    <source>
        <dbReference type="SAM" id="Phobius"/>
    </source>
</evidence>
<proteinExistence type="predicted"/>
<accession>A0A550CSZ2</accession>
<evidence type="ECO:0000313" key="3">
    <source>
        <dbReference type="EMBL" id="TRM67911.1"/>
    </source>
</evidence>
<feature type="transmembrane region" description="Helical" evidence="2">
    <location>
        <begin position="107"/>
        <end position="129"/>
    </location>
</feature>
<evidence type="ECO:0000256" key="1">
    <source>
        <dbReference type="SAM" id="MobiDB-lite"/>
    </source>
</evidence>
<keyword evidence="2" id="KW-0812">Transmembrane</keyword>
<protein>
    <submittedName>
        <fullName evidence="3">Vaculolar membrane protein-domain-containing protein</fullName>
    </submittedName>
</protein>
<name>A0A550CSZ2_9AGAR</name>
<dbReference type="InterPro" id="IPR022127">
    <property type="entry name" value="STIMATE/YPL162C"/>
</dbReference>
<comment type="caution">
    <text evidence="3">The sequence shown here is derived from an EMBL/GenBank/DDBJ whole genome shotgun (WGS) entry which is preliminary data.</text>
</comment>
<feature type="compositionally biased region" description="Basic and acidic residues" evidence="1">
    <location>
        <begin position="268"/>
        <end position="278"/>
    </location>
</feature>
<gene>
    <name evidence="3" type="ORF">BD626DRAFT_480169</name>
</gene>
<feature type="compositionally biased region" description="Basic and acidic residues" evidence="1">
    <location>
        <begin position="240"/>
        <end position="253"/>
    </location>
</feature>
<dbReference type="AlphaFoldDB" id="A0A550CSZ2"/>
<dbReference type="Proteomes" id="UP000320762">
    <property type="component" value="Unassembled WGS sequence"/>
</dbReference>
<dbReference type="GO" id="GO:0016020">
    <property type="term" value="C:membrane"/>
    <property type="evidence" value="ECO:0007669"/>
    <property type="project" value="TreeGrafter"/>
</dbReference>
<feature type="transmembrane region" description="Helical" evidence="2">
    <location>
        <begin position="204"/>
        <end position="225"/>
    </location>
</feature>
<dbReference type="EMBL" id="VDMD01000002">
    <property type="protein sequence ID" value="TRM67911.1"/>
    <property type="molecule type" value="Genomic_DNA"/>
</dbReference>